<evidence type="ECO:0000256" key="7">
    <source>
        <dbReference type="ARBA" id="ARBA00022598"/>
    </source>
</evidence>
<evidence type="ECO:0000256" key="10">
    <source>
        <dbReference type="ARBA" id="ARBA00022840"/>
    </source>
</evidence>
<evidence type="ECO:0000259" key="16">
    <source>
        <dbReference type="Pfam" id="PF00586"/>
    </source>
</evidence>
<sequence length="350" mass="37952">MKDAYEQAGVNIVAGEKVVSALQQKMKLQDSHVLDQIGGFAGCYELDRDQQTRPILVAGSDGVGTKVLLAAQANQVNTIGQDLVAMCVNDLLAQGATPLFFLDYLALAHLDEYQVEQILSGVLAACTDNQIALLGGETAEMPGVYQPQHFDLAGFAVGLVAKQNLLNPHNIQAGDYLIGLPSSGLHSNGFSLVRKILFQDKNYQFTDVIPTIGQSLIDELLRPTKIYSSIMQPLFGERLIAGAAHITGGGVLKNVPRMLPADLLAKIDVTTWPLQPIFELLVQEAQLTIQESYQTFNMGLGMVLAVHPANFGKLAALLDAQHELYYRIGQVESKEDLKEAQVKLVGVIDD</sequence>
<dbReference type="InterPro" id="IPR004733">
    <property type="entry name" value="PurM_cligase"/>
</dbReference>
<dbReference type="Pfam" id="PF00586">
    <property type="entry name" value="AIRS"/>
    <property type="match status" value="1"/>
</dbReference>
<dbReference type="Gene3D" id="3.30.1330.10">
    <property type="entry name" value="PurM-like, N-terminal domain"/>
    <property type="match status" value="1"/>
</dbReference>
<dbReference type="Proteomes" id="UP000031620">
    <property type="component" value="Chromosome"/>
</dbReference>
<keyword evidence="7 15" id="KW-0436">Ligase</keyword>
<dbReference type="InterPro" id="IPR036921">
    <property type="entry name" value="PurM-like_N_sf"/>
</dbReference>
<evidence type="ECO:0000256" key="6">
    <source>
        <dbReference type="ARBA" id="ARBA00022490"/>
    </source>
</evidence>
<dbReference type="Gene3D" id="3.90.650.10">
    <property type="entry name" value="PurM-like C-terminal domain"/>
    <property type="match status" value="1"/>
</dbReference>
<evidence type="ECO:0000259" key="17">
    <source>
        <dbReference type="Pfam" id="PF02769"/>
    </source>
</evidence>
<comment type="subcellular location">
    <subcellularLocation>
        <location evidence="1 15">Cytoplasm</location>
    </subcellularLocation>
</comment>
<comment type="similarity">
    <text evidence="3 15">Belongs to the AIR synthase family.</text>
</comment>
<dbReference type="HOGENOM" id="CLU_047116_0_0_9"/>
<proteinExistence type="inferred from homology"/>
<dbReference type="InterPro" id="IPR016188">
    <property type="entry name" value="PurM-like_N"/>
</dbReference>
<keyword evidence="9 15" id="KW-0658">Purine biosynthesis</keyword>
<dbReference type="GO" id="GO:0004637">
    <property type="term" value="F:phosphoribosylamine-glycine ligase activity"/>
    <property type="evidence" value="ECO:0007669"/>
    <property type="project" value="TreeGrafter"/>
</dbReference>
<evidence type="ECO:0000256" key="15">
    <source>
        <dbReference type="HAMAP-Rule" id="MF_00741"/>
    </source>
</evidence>
<keyword evidence="10 15" id="KW-0067">ATP-binding</keyword>
<dbReference type="PANTHER" id="PTHR10520:SF12">
    <property type="entry name" value="TRIFUNCTIONAL PURINE BIOSYNTHETIC PROTEIN ADENOSINE-3"/>
    <property type="match status" value="1"/>
</dbReference>
<dbReference type="STRING" id="1291742.LOOC260_110880"/>
<organism evidence="18 19">
    <name type="scientific">Paucilactobacillus hokkaidonensis JCM 18461</name>
    <dbReference type="NCBI Taxonomy" id="1291742"/>
    <lineage>
        <taxon>Bacteria</taxon>
        <taxon>Bacillati</taxon>
        <taxon>Bacillota</taxon>
        <taxon>Bacilli</taxon>
        <taxon>Lactobacillales</taxon>
        <taxon>Lactobacillaceae</taxon>
        <taxon>Paucilactobacillus</taxon>
    </lineage>
</organism>
<dbReference type="FunFam" id="3.90.650.10:FF:000011">
    <property type="entry name" value="Phosphoribosylformylglycinamidine cyclo-ligase"/>
    <property type="match status" value="1"/>
</dbReference>
<dbReference type="SUPFAM" id="SSF56042">
    <property type="entry name" value="PurM C-terminal domain-like"/>
    <property type="match status" value="1"/>
</dbReference>
<dbReference type="PANTHER" id="PTHR10520">
    <property type="entry name" value="TRIFUNCTIONAL PURINE BIOSYNTHETIC PROTEIN ADENOSINE-3-RELATED"/>
    <property type="match status" value="1"/>
</dbReference>
<dbReference type="GO" id="GO:0006189">
    <property type="term" value="P:'de novo' IMP biosynthetic process"/>
    <property type="evidence" value="ECO:0007669"/>
    <property type="project" value="UniProtKB-UniRule"/>
</dbReference>
<dbReference type="GO" id="GO:0004641">
    <property type="term" value="F:phosphoribosylformylglycinamidine cyclo-ligase activity"/>
    <property type="evidence" value="ECO:0007669"/>
    <property type="project" value="UniProtKB-UniRule"/>
</dbReference>
<accession>A0A0A1GTR4</accession>
<dbReference type="CDD" id="cd02196">
    <property type="entry name" value="PurM"/>
    <property type="match status" value="1"/>
</dbReference>
<dbReference type="InterPro" id="IPR010918">
    <property type="entry name" value="PurM-like_C_dom"/>
</dbReference>
<comment type="pathway">
    <text evidence="2 15">Purine metabolism; IMP biosynthesis via de novo pathway; 5-amino-1-(5-phospho-D-ribosyl)imidazole from N(2)-formyl-N(1)-(5-phospho-D-ribosyl)glycinamide: step 2/2.</text>
</comment>
<feature type="domain" description="PurM-like N-terminal" evidence="16">
    <location>
        <begin position="55"/>
        <end position="160"/>
    </location>
</feature>
<evidence type="ECO:0000313" key="18">
    <source>
        <dbReference type="EMBL" id="BAP85627.1"/>
    </source>
</evidence>
<dbReference type="EMBL" id="AP014680">
    <property type="protein sequence ID" value="BAP85627.1"/>
    <property type="molecule type" value="Genomic_DNA"/>
</dbReference>
<name>A0A0A1GTR4_9LACO</name>
<dbReference type="AlphaFoldDB" id="A0A0A1GTR4"/>
<evidence type="ECO:0000256" key="12">
    <source>
        <dbReference type="ARBA" id="ARBA00032931"/>
    </source>
</evidence>
<comment type="catalytic activity">
    <reaction evidence="14 15">
        <text>2-formamido-N(1)-(5-O-phospho-beta-D-ribosyl)acetamidine + ATP = 5-amino-1-(5-phospho-beta-D-ribosyl)imidazole + ADP + phosphate + H(+)</text>
        <dbReference type="Rhea" id="RHEA:23032"/>
        <dbReference type="ChEBI" id="CHEBI:15378"/>
        <dbReference type="ChEBI" id="CHEBI:30616"/>
        <dbReference type="ChEBI" id="CHEBI:43474"/>
        <dbReference type="ChEBI" id="CHEBI:137981"/>
        <dbReference type="ChEBI" id="CHEBI:147287"/>
        <dbReference type="ChEBI" id="CHEBI:456216"/>
        <dbReference type="EC" id="6.3.3.1"/>
    </reaction>
</comment>
<dbReference type="NCBIfam" id="TIGR00878">
    <property type="entry name" value="purM"/>
    <property type="match status" value="1"/>
</dbReference>
<dbReference type="GO" id="GO:0005829">
    <property type="term" value="C:cytosol"/>
    <property type="evidence" value="ECO:0007669"/>
    <property type="project" value="TreeGrafter"/>
</dbReference>
<dbReference type="InterPro" id="IPR036676">
    <property type="entry name" value="PurM-like_C_sf"/>
</dbReference>
<evidence type="ECO:0000256" key="8">
    <source>
        <dbReference type="ARBA" id="ARBA00022741"/>
    </source>
</evidence>
<dbReference type="HAMAP" id="MF_00741">
    <property type="entry name" value="AIRS"/>
    <property type="match status" value="1"/>
</dbReference>
<evidence type="ECO:0000256" key="14">
    <source>
        <dbReference type="ARBA" id="ARBA00049057"/>
    </source>
</evidence>
<evidence type="ECO:0000256" key="4">
    <source>
        <dbReference type="ARBA" id="ARBA00013047"/>
    </source>
</evidence>
<dbReference type="RefSeq" id="WP_041093524.1">
    <property type="nucleotide sequence ID" value="NZ_AP014680.1"/>
</dbReference>
<evidence type="ECO:0000256" key="1">
    <source>
        <dbReference type="ARBA" id="ARBA00004496"/>
    </source>
</evidence>
<gene>
    <name evidence="15" type="primary">purM</name>
    <name evidence="18" type="ORF">LOOC260_110880</name>
</gene>
<dbReference type="SUPFAM" id="SSF55326">
    <property type="entry name" value="PurM N-terminal domain-like"/>
    <property type="match status" value="1"/>
</dbReference>
<evidence type="ECO:0000256" key="3">
    <source>
        <dbReference type="ARBA" id="ARBA00010280"/>
    </source>
</evidence>
<evidence type="ECO:0000313" key="19">
    <source>
        <dbReference type="Proteomes" id="UP000031620"/>
    </source>
</evidence>
<protein>
    <recommendedName>
        <fullName evidence="5 15">Phosphoribosylformylglycinamidine cyclo-ligase</fullName>
        <ecNumber evidence="4 15">6.3.3.1</ecNumber>
    </recommendedName>
    <alternativeName>
        <fullName evidence="12 15">AIR synthase</fullName>
    </alternativeName>
    <alternativeName>
        <fullName evidence="13 15">AIRS</fullName>
    </alternativeName>
    <alternativeName>
        <fullName evidence="11 15">Phosphoribosyl-aminoimidazole synthetase</fullName>
    </alternativeName>
</protein>
<dbReference type="Pfam" id="PF02769">
    <property type="entry name" value="AIRS_C"/>
    <property type="match status" value="1"/>
</dbReference>
<evidence type="ECO:0000256" key="2">
    <source>
        <dbReference type="ARBA" id="ARBA00004686"/>
    </source>
</evidence>
<dbReference type="KEGG" id="lho:LOOC260_110880"/>
<keyword evidence="6 15" id="KW-0963">Cytoplasm</keyword>
<evidence type="ECO:0000256" key="9">
    <source>
        <dbReference type="ARBA" id="ARBA00022755"/>
    </source>
</evidence>
<feature type="domain" description="PurM-like C-terminal" evidence="17">
    <location>
        <begin position="172"/>
        <end position="337"/>
    </location>
</feature>
<dbReference type="EC" id="6.3.3.1" evidence="4 15"/>
<dbReference type="GO" id="GO:0046084">
    <property type="term" value="P:adenine biosynthetic process"/>
    <property type="evidence" value="ECO:0007669"/>
    <property type="project" value="TreeGrafter"/>
</dbReference>
<dbReference type="UniPathway" id="UPA00074">
    <property type="reaction ID" value="UER00129"/>
</dbReference>
<evidence type="ECO:0000256" key="13">
    <source>
        <dbReference type="ARBA" id="ARBA00033093"/>
    </source>
</evidence>
<evidence type="ECO:0000256" key="5">
    <source>
        <dbReference type="ARBA" id="ARBA00020367"/>
    </source>
</evidence>
<dbReference type="GO" id="GO:0005524">
    <property type="term" value="F:ATP binding"/>
    <property type="evidence" value="ECO:0007669"/>
    <property type="project" value="UniProtKB-KW"/>
</dbReference>
<keyword evidence="8 15" id="KW-0547">Nucleotide-binding</keyword>
<reference evidence="18 19" key="1">
    <citation type="submission" date="2014-11" db="EMBL/GenBank/DDBJ databases">
        <title>Complete genome sequence and analysis of Lactobacillus hokkaidonensis LOOC260T.</title>
        <authorList>
            <person name="Tanizawa Y."/>
            <person name="Tohno M."/>
            <person name="Kaminuma E."/>
            <person name="Nakamura Y."/>
            <person name="Arita M."/>
        </authorList>
    </citation>
    <scope>NUCLEOTIDE SEQUENCE [LARGE SCALE GENOMIC DNA]</scope>
    <source>
        <strain evidence="18 19">LOOC260</strain>
    </source>
</reference>
<evidence type="ECO:0000256" key="11">
    <source>
        <dbReference type="ARBA" id="ARBA00031908"/>
    </source>
</evidence>